<dbReference type="AlphaFoldDB" id="A0AAU9L100"/>
<dbReference type="GO" id="GO:0006801">
    <property type="term" value="P:superoxide metabolic process"/>
    <property type="evidence" value="ECO:0007669"/>
    <property type="project" value="InterPro"/>
</dbReference>
<dbReference type="Proteomes" id="UP001160483">
    <property type="component" value="Unassembled WGS sequence"/>
</dbReference>
<name>A0AAU9L100_9STRA</name>
<dbReference type="GO" id="GO:0046872">
    <property type="term" value="F:metal ion binding"/>
    <property type="evidence" value="ECO:0007669"/>
    <property type="project" value="InterPro"/>
</dbReference>
<organism evidence="2 5">
    <name type="scientific">Peronospora belbahrii</name>
    <dbReference type="NCBI Taxonomy" id="622444"/>
    <lineage>
        <taxon>Eukaryota</taxon>
        <taxon>Sar</taxon>
        <taxon>Stramenopiles</taxon>
        <taxon>Oomycota</taxon>
        <taxon>Peronosporomycetes</taxon>
        <taxon>Peronosporales</taxon>
        <taxon>Peronosporaceae</taxon>
        <taxon>Peronospora</taxon>
    </lineage>
</organism>
<evidence type="ECO:0000313" key="2">
    <source>
        <dbReference type="EMBL" id="CAH0478833.1"/>
    </source>
</evidence>
<reference evidence="2 4" key="1">
    <citation type="submission" date="2021-11" db="EMBL/GenBank/DDBJ databases">
        <authorList>
            <person name="Islam A."/>
            <person name="Islam S."/>
            <person name="Flora M.S."/>
            <person name="Rahman M."/>
            <person name="Ziaur R.M."/>
            <person name="Epstein J.H."/>
            <person name="Hassan M."/>
            <person name="Klassen M."/>
            <person name="Woodard K."/>
            <person name="Webb A."/>
            <person name="Webby R.J."/>
            <person name="El Zowalaty M.E."/>
        </authorList>
    </citation>
    <scope>NUCLEOTIDE SEQUENCE</scope>
    <source>
        <strain evidence="3">Pbs1</strain>
        <strain evidence="2">Pbs3</strain>
    </source>
</reference>
<gene>
    <name evidence="3" type="ORF">PBS001_LOCUS2251</name>
    <name evidence="1" type="ORF">PBS003_LOCUS5508</name>
    <name evidence="2" type="ORF">PBS003_LOCUS5511</name>
</gene>
<evidence type="ECO:0000313" key="1">
    <source>
        <dbReference type="EMBL" id="CAH0478830.1"/>
    </source>
</evidence>
<proteinExistence type="predicted"/>
<dbReference type="InterPro" id="IPR036423">
    <property type="entry name" value="SOD-like_Cu/Zn_dom_sf"/>
</dbReference>
<evidence type="ECO:0000313" key="5">
    <source>
        <dbReference type="Proteomes" id="UP001160483"/>
    </source>
</evidence>
<dbReference type="SUPFAM" id="SSF49329">
    <property type="entry name" value="Cu,Zn superoxide dismutase-like"/>
    <property type="match status" value="1"/>
</dbReference>
<protein>
    <submittedName>
        <fullName evidence="2">Uncharacterized protein</fullName>
    </submittedName>
</protein>
<evidence type="ECO:0000313" key="3">
    <source>
        <dbReference type="EMBL" id="CAH0515543.1"/>
    </source>
</evidence>
<dbReference type="EMBL" id="CAKLCB010000114">
    <property type="protein sequence ID" value="CAH0515543.1"/>
    <property type="molecule type" value="Genomic_DNA"/>
</dbReference>
<evidence type="ECO:0000313" key="4">
    <source>
        <dbReference type="Proteomes" id="UP001158986"/>
    </source>
</evidence>
<sequence>MRMRIVNSIYTFLATTFASATASIPTYIYRFNAAHAAGVNGFIRVQYTGEDSSIALITSALDFSAVNQTKLAAFDGNCTDTVTSYKWHIHTKWNSTLSSDSFKQCSKAATGNHYDPLKACGPASEYITEPDCKAKSLTYSCNSTIYKTDPFMCEKGDMSGKFGVFDVRVNSTLYLNLIDKHYPVPYENTDTWSIVIHAVCGKETPRIACAVGYEYNERETEQYGKKDKHEHAQCR</sequence>
<dbReference type="EMBL" id="CAKKTJ010000281">
    <property type="protein sequence ID" value="CAH0478830.1"/>
    <property type="molecule type" value="Genomic_DNA"/>
</dbReference>
<comment type="caution">
    <text evidence="2">The sequence shown here is derived from an EMBL/GenBank/DDBJ whole genome shotgun (WGS) entry which is preliminary data.</text>
</comment>
<accession>A0AAU9L100</accession>
<dbReference type="Gene3D" id="2.60.40.200">
    <property type="entry name" value="Superoxide dismutase, copper/zinc binding domain"/>
    <property type="match status" value="1"/>
</dbReference>
<keyword evidence="4" id="KW-1185">Reference proteome</keyword>
<dbReference type="EMBL" id="CAKKTJ010000281">
    <property type="protein sequence ID" value="CAH0478833.1"/>
    <property type="molecule type" value="Genomic_DNA"/>
</dbReference>
<dbReference type="Proteomes" id="UP001158986">
    <property type="component" value="Unassembled WGS sequence"/>
</dbReference>